<keyword evidence="3 8" id="KW-1133">Transmembrane helix</keyword>
<feature type="compositionally biased region" description="Basic and acidic residues" evidence="7">
    <location>
        <begin position="298"/>
        <end position="307"/>
    </location>
</feature>
<evidence type="ECO:0000256" key="6">
    <source>
        <dbReference type="ARBA" id="ARBA00050768"/>
    </source>
</evidence>
<dbReference type="PANTHER" id="PTHR16201:SF34">
    <property type="entry name" value="LYSOSOMAL AMINO ACID TRANSPORTER 1"/>
    <property type="match status" value="1"/>
</dbReference>
<dbReference type="Proteomes" id="UP000019375">
    <property type="component" value="Unassembled WGS sequence"/>
</dbReference>
<keyword evidence="10" id="KW-1185">Reference proteome</keyword>
<dbReference type="FunFam" id="1.20.1280.290:FF:000009">
    <property type="entry name" value="PQ loop repeat family protein"/>
    <property type="match status" value="1"/>
</dbReference>
<dbReference type="PANTHER" id="PTHR16201">
    <property type="entry name" value="SEVEN TRANSMEMBRANE PROTEIN 1-RELATED"/>
    <property type="match status" value="1"/>
</dbReference>
<dbReference type="Pfam" id="PF04193">
    <property type="entry name" value="PQ-loop"/>
    <property type="match status" value="2"/>
</dbReference>
<reference evidence="10" key="1">
    <citation type="journal article" date="2013" name="Genome Announc.">
        <title>Genome sequence of the food spoilage yeast Zygosaccharomyces bailii CLIB 213(T).</title>
        <authorList>
            <person name="Galeote V."/>
            <person name="Bigey F."/>
            <person name="Devillers H."/>
            <person name="Neuveglise C."/>
            <person name="Dequin S."/>
        </authorList>
    </citation>
    <scope>NUCLEOTIDE SEQUENCE [LARGE SCALE GENOMIC DNA]</scope>
    <source>
        <strain evidence="10">CLIB 213 / ATCC 58445 / CBS 680 / CCRC 21525 / NBRC 1098 / NCYC 1416 / NRRL Y-2227</strain>
    </source>
</reference>
<evidence type="ECO:0000256" key="2">
    <source>
        <dbReference type="ARBA" id="ARBA00022692"/>
    </source>
</evidence>
<evidence type="ECO:0000256" key="5">
    <source>
        <dbReference type="ARBA" id="ARBA00038039"/>
    </source>
</evidence>
<gene>
    <name evidence="9" type="ORF">BN860_02784g</name>
</gene>
<evidence type="ECO:0000256" key="3">
    <source>
        <dbReference type="ARBA" id="ARBA00022989"/>
    </source>
</evidence>
<feature type="region of interest" description="Disordered" evidence="7">
    <location>
        <begin position="278"/>
        <end position="307"/>
    </location>
</feature>
<name>A0A8J2T1I2_ZYGB2</name>
<evidence type="ECO:0000313" key="10">
    <source>
        <dbReference type="Proteomes" id="UP000019375"/>
    </source>
</evidence>
<feature type="transmembrane region" description="Helical" evidence="8">
    <location>
        <begin position="69"/>
        <end position="92"/>
    </location>
</feature>
<proteinExistence type="inferred from homology"/>
<feature type="transmembrane region" description="Helical" evidence="8">
    <location>
        <begin position="6"/>
        <end position="28"/>
    </location>
</feature>
<evidence type="ECO:0000256" key="4">
    <source>
        <dbReference type="ARBA" id="ARBA00023136"/>
    </source>
</evidence>
<evidence type="ECO:0000256" key="1">
    <source>
        <dbReference type="ARBA" id="ARBA00004141"/>
    </source>
</evidence>
<dbReference type="GO" id="GO:0015174">
    <property type="term" value="F:basic amino acid transmembrane transporter activity"/>
    <property type="evidence" value="ECO:0007669"/>
    <property type="project" value="TreeGrafter"/>
</dbReference>
<comment type="catalytic activity">
    <reaction evidence="6">
        <text>L-histidine(out) + L-arginine(in) = L-histidine(in) + L-arginine(out)</text>
        <dbReference type="Rhea" id="RHEA:71063"/>
        <dbReference type="ChEBI" id="CHEBI:32682"/>
        <dbReference type="ChEBI" id="CHEBI:57595"/>
    </reaction>
</comment>
<dbReference type="OrthoDB" id="8048523at2759"/>
<dbReference type="AlphaFoldDB" id="A0A8J2T1I2"/>
<dbReference type="InterPro" id="IPR006603">
    <property type="entry name" value="PQ-loop_rpt"/>
</dbReference>
<evidence type="ECO:0000256" key="7">
    <source>
        <dbReference type="SAM" id="MobiDB-lite"/>
    </source>
</evidence>
<dbReference type="GO" id="GO:0000329">
    <property type="term" value="C:fungal-type vacuole membrane"/>
    <property type="evidence" value="ECO:0007669"/>
    <property type="project" value="TreeGrafter"/>
</dbReference>
<evidence type="ECO:0000256" key="8">
    <source>
        <dbReference type="SAM" id="Phobius"/>
    </source>
</evidence>
<dbReference type="InterPro" id="IPR051415">
    <property type="entry name" value="LAAT-1"/>
</dbReference>
<sequence>MSCSDGLWPLISRVNGVASFALSFVSLFPQIIETFKDKSVAGLSPLFLLAWVCGDITSLVGAIMTKQLLFQVVLAVYFLLNDLFVCGQYYYYGIIHGNKLATAGHEAKMLSSSSAIENESLHANHSGFGFGFSRALASLSALLSSSNAFPLAMFESEVPQPPPAFPAPGSPLGTTLSWIGAAFYVGARIPQLVKNYTRKSTDGVSPFLFGTTLLCNLTYNLSIVTSCDFIESNDKGAFLWNAAPFIAGSAGTVAFDLLYFYQHYVLYGEDLRLREQESRQSQSFGQGESEECSPLLDQRSHENHLSL</sequence>
<dbReference type="EMBL" id="HG316454">
    <property type="protein sequence ID" value="CDF87278.1"/>
    <property type="molecule type" value="Genomic_DNA"/>
</dbReference>
<comment type="similarity">
    <text evidence="5">Belongs to the laat-1 family.</text>
</comment>
<feature type="transmembrane region" description="Helical" evidence="8">
    <location>
        <begin position="40"/>
        <end position="63"/>
    </location>
</feature>
<dbReference type="SMART" id="SM00679">
    <property type="entry name" value="CTNS"/>
    <property type="match status" value="2"/>
</dbReference>
<keyword evidence="2 8" id="KW-0812">Transmembrane</keyword>
<dbReference type="GO" id="GO:0034488">
    <property type="term" value="P:basic amino acid transmembrane export from vacuole"/>
    <property type="evidence" value="ECO:0007669"/>
    <property type="project" value="TreeGrafter"/>
</dbReference>
<evidence type="ECO:0000313" key="9">
    <source>
        <dbReference type="EMBL" id="CDF87278.1"/>
    </source>
</evidence>
<dbReference type="Gene3D" id="1.20.1280.290">
    <property type="match status" value="2"/>
</dbReference>
<dbReference type="FunFam" id="1.20.1280.290:FF:000034">
    <property type="entry name" value="PQ loop repeat family protein"/>
    <property type="match status" value="1"/>
</dbReference>
<organism evidence="9 10">
    <name type="scientific">Zygosaccharomyces bailii (strain CLIB 213 / ATCC 58445 / CBS 680 / BCRC 21525 / NBRC 1098 / NCYC 1416 / NRRL Y-2227)</name>
    <dbReference type="NCBI Taxonomy" id="1333698"/>
    <lineage>
        <taxon>Eukaryota</taxon>
        <taxon>Fungi</taxon>
        <taxon>Dikarya</taxon>
        <taxon>Ascomycota</taxon>
        <taxon>Saccharomycotina</taxon>
        <taxon>Saccharomycetes</taxon>
        <taxon>Saccharomycetales</taxon>
        <taxon>Saccharomycetaceae</taxon>
        <taxon>Zygosaccharomyces</taxon>
    </lineage>
</organism>
<accession>A0A8J2T1I2</accession>
<comment type="subcellular location">
    <subcellularLocation>
        <location evidence="1">Membrane</location>
        <topology evidence="1">Multi-pass membrane protein</topology>
    </subcellularLocation>
</comment>
<protein>
    <submittedName>
        <fullName evidence="9">BN860_02784g1_1</fullName>
    </submittedName>
</protein>
<keyword evidence="4 8" id="KW-0472">Membrane</keyword>